<protein>
    <submittedName>
        <fullName evidence="1">Uncharacterized protein</fullName>
    </submittedName>
</protein>
<evidence type="ECO:0000313" key="1">
    <source>
        <dbReference type="EMBL" id="KCZ78960.1"/>
    </source>
</evidence>
<dbReference type="VEuPathDB" id="MicrosporidiaDB:H312_03659"/>
<dbReference type="Proteomes" id="UP000030655">
    <property type="component" value="Unassembled WGS sequence"/>
</dbReference>
<organism evidence="1 2">
    <name type="scientific">Anncaliia algerae PRA339</name>
    <dbReference type="NCBI Taxonomy" id="1288291"/>
    <lineage>
        <taxon>Eukaryota</taxon>
        <taxon>Fungi</taxon>
        <taxon>Fungi incertae sedis</taxon>
        <taxon>Microsporidia</taxon>
        <taxon>Tubulinosematoidea</taxon>
        <taxon>Tubulinosematidae</taxon>
        <taxon>Anncaliia</taxon>
    </lineage>
</organism>
<feature type="non-terminal residue" evidence="1">
    <location>
        <position position="1"/>
    </location>
</feature>
<sequence>KNENNIISCITNDNKFSIKLYNNLLIFVDTNNIKLNNILMHKINKEDK</sequence>
<dbReference type="HOGENOM" id="CLU_3162504_0_0_1"/>
<name>A0A059EVM4_9MICR</name>
<dbReference type="AlphaFoldDB" id="A0A059EVM4"/>
<reference evidence="2" key="1">
    <citation type="submission" date="2013-02" db="EMBL/GenBank/DDBJ databases">
        <authorList>
            <consortium name="The Broad Institute Genome Sequencing Platform"/>
            <person name="Cuomo C."/>
            <person name="Becnel J."/>
            <person name="Sanscrainte N."/>
            <person name="Walker B."/>
            <person name="Young S.K."/>
            <person name="Zeng Q."/>
            <person name="Gargeya S."/>
            <person name="Fitzgerald M."/>
            <person name="Haas B."/>
            <person name="Abouelleil A."/>
            <person name="Alvarado L."/>
            <person name="Arachchi H.M."/>
            <person name="Berlin A.M."/>
            <person name="Chapman S.B."/>
            <person name="Dewar J."/>
            <person name="Goldberg J."/>
            <person name="Griggs A."/>
            <person name="Gujja S."/>
            <person name="Hansen M."/>
            <person name="Howarth C."/>
            <person name="Imamovic A."/>
            <person name="Larimer J."/>
            <person name="McCowan C."/>
            <person name="Murphy C."/>
            <person name="Neiman D."/>
            <person name="Pearson M."/>
            <person name="Priest M."/>
            <person name="Roberts A."/>
            <person name="Saif S."/>
            <person name="Shea T."/>
            <person name="Sisk P."/>
            <person name="Sykes S."/>
            <person name="Wortman J."/>
            <person name="Nusbaum C."/>
            <person name="Birren B."/>
        </authorList>
    </citation>
    <scope>NUCLEOTIDE SEQUENCE [LARGE SCALE GENOMIC DNA]</scope>
    <source>
        <strain evidence="2">PRA339</strain>
    </source>
</reference>
<proteinExistence type="predicted"/>
<reference evidence="1 2" key="2">
    <citation type="submission" date="2014-03" db="EMBL/GenBank/DDBJ databases">
        <title>The Genome Sequence of Anncaliia algerae insect isolate PRA339.</title>
        <authorList>
            <consortium name="The Broad Institute Genome Sequencing Platform"/>
            <consortium name="The Broad Institute Genome Sequencing Center for Infectious Disease"/>
            <person name="Cuomo C."/>
            <person name="Becnel J."/>
            <person name="Sanscrainte N."/>
            <person name="Walker B."/>
            <person name="Young S.K."/>
            <person name="Zeng Q."/>
            <person name="Gargeya S."/>
            <person name="Fitzgerald M."/>
            <person name="Haas B."/>
            <person name="Abouelleil A."/>
            <person name="Alvarado L."/>
            <person name="Arachchi H.M."/>
            <person name="Berlin A.M."/>
            <person name="Chapman S.B."/>
            <person name="Dewar J."/>
            <person name="Goldberg J."/>
            <person name="Griggs A."/>
            <person name="Gujja S."/>
            <person name="Hansen M."/>
            <person name="Howarth C."/>
            <person name="Imamovic A."/>
            <person name="Larimer J."/>
            <person name="McCowan C."/>
            <person name="Murphy C."/>
            <person name="Neiman D."/>
            <person name="Pearson M."/>
            <person name="Priest M."/>
            <person name="Roberts A."/>
            <person name="Saif S."/>
            <person name="Shea T."/>
            <person name="Sisk P."/>
            <person name="Sykes S."/>
            <person name="Wortman J."/>
            <person name="Nusbaum C."/>
            <person name="Birren B."/>
        </authorList>
    </citation>
    <scope>NUCLEOTIDE SEQUENCE [LARGE SCALE GENOMIC DNA]</scope>
    <source>
        <strain evidence="1 2">PRA339</strain>
    </source>
</reference>
<gene>
    <name evidence="1" type="ORF">H312_03659</name>
</gene>
<evidence type="ECO:0000313" key="2">
    <source>
        <dbReference type="Proteomes" id="UP000030655"/>
    </source>
</evidence>
<dbReference type="EMBL" id="KK365554">
    <property type="protein sequence ID" value="KCZ78960.1"/>
    <property type="molecule type" value="Genomic_DNA"/>
</dbReference>
<keyword evidence="2" id="KW-1185">Reference proteome</keyword>
<dbReference type="OrthoDB" id="2200447at2759"/>
<accession>A0A059EVM4</accession>